<comment type="subcellular location">
    <subcellularLocation>
        <location evidence="1">Secreted</location>
    </subcellularLocation>
</comment>
<dbReference type="GO" id="GO:0004601">
    <property type="term" value="F:peroxidase activity"/>
    <property type="evidence" value="ECO:0007669"/>
    <property type="project" value="UniProtKB-KW"/>
</dbReference>
<feature type="compositionally biased region" description="Polar residues" evidence="9">
    <location>
        <begin position="660"/>
        <end position="679"/>
    </location>
</feature>
<feature type="compositionally biased region" description="Basic and acidic residues" evidence="9">
    <location>
        <begin position="595"/>
        <end position="607"/>
    </location>
</feature>
<evidence type="ECO:0000256" key="2">
    <source>
        <dbReference type="ARBA" id="ARBA00022525"/>
    </source>
</evidence>
<proteinExistence type="predicted"/>
<evidence type="ECO:0000313" key="10">
    <source>
        <dbReference type="EMBL" id="KAL0840886.1"/>
    </source>
</evidence>
<feature type="compositionally biased region" description="Low complexity" evidence="9">
    <location>
        <begin position="618"/>
        <end position="633"/>
    </location>
</feature>
<keyword evidence="2" id="KW-0964">Secreted</keyword>
<protein>
    <recommendedName>
        <fullName evidence="12">Chorion peroxidase</fullName>
    </recommendedName>
</protein>
<dbReference type="EMBL" id="JBEDNZ010000006">
    <property type="protein sequence ID" value="KAL0840886.1"/>
    <property type="molecule type" value="Genomic_DNA"/>
</dbReference>
<feature type="compositionally biased region" description="Basic and acidic residues" evidence="9">
    <location>
        <begin position="680"/>
        <end position="691"/>
    </location>
</feature>
<evidence type="ECO:0000256" key="8">
    <source>
        <dbReference type="PIRSR" id="PIRSR619791-2"/>
    </source>
</evidence>
<dbReference type="Pfam" id="PF03098">
    <property type="entry name" value="An_peroxidase"/>
    <property type="match status" value="1"/>
</dbReference>
<dbReference type="PROSITE" id="PS50292">
    <property type="entry name" value="PEROXIDASE_3"/>
    <property type="match status" value="1"/>
</dbReference>
<keyword evidence="8" id="KW-0479">Metal-binding</keyword>
<dbReference type="SUPFAM" id="SSF48113">
    <property type="entry name" value="Heme-dependent peroxidases"/>
    <property type="match status" value="1"/>
</dbReference>
<organism evidence="10 11">
    <name type="scientific">Loxostege sticticalis</name>
    <name type="common">Beet webworm moth</name>
    <dbReference type="NCBI Taxonomy" id="481309"/>
    <lineage>
        <taxon>Eukaryota</taxon>
        <taxon>Metazoa</taxon>
        <taxon>Ecdysozoa</taxon>
        <taxon>Arthropoda</taxon>
        <taxon>Hexapoda</taxon>
        <taxon>Insecta</taxon>
        <taxon>Pterygota</taxon>
        <taxon>Neoptera</taxon>
        <taxon>Endopterygota</taxon>
        <taxon>Lepidoptera</taxon>
        <taxon>Glossata</taxon>
        <taxon>Ditrysia</taxon>
        <taxon>Pyraloidea</taxon>
        <taxon>Crambidae</taxon>
        <taxon>Pyraustinae</taxon>
        <taxon>Loxostege</taxon>
    </lineage>
</organism>
<dbReference type="Gene3D" id="1.10.640.10">
    <property type="entry name" value="Haem peroxidase domain superfamily, animal type"/>
    <property type="match status" value="1"/>
</dbReference>
<keyword evidence="5" id="KW-0732">Signal</keyword>
<evidence type="ECO:0000256" key="7">
    <source>
        <dbReference type="ARBA" id="ARBA00023004"/>
    </source>
</evidence>
<evidence type="ECO:0000256" key="3">
    <source>
        <dbReference type="ARBA" id="ARBA00022559"/>
    </source>
</evidence>
<comment type="caution">
    <text evidence="10">The sequence shown here is derived from an EMBL/GenBank/DDBJ whole genome shotgun (WGS) entry which is preliminary data.</text>
</comment>
<gene>
    <name evidence="10" type="ORF">ABMA28_014687</name>
</gene>
<feature type="region of interest" description="Disordered" evidence="9">
    <location>
        <begin position="1101"/>
        <end position="1123"/>
    </location>
</feature>
<name>A0ABD0TD55_LOXSC</name>
<feature type="binding site" description="axial binding residue" evidence="8">
    <location>
        <position position="348"/>
    </location>
    <ligand>
        <name>heme b</name>
        <dbReference type="ChEBI" id="CHEBI:60344"/>
    </ligand>
    <ligandPart>
        <name>Fe</name>
        <dbReference type="ChEBI" id="CHEBI:18248"/>
    </ligandPart>
</feature>
<dbReference type="InterPro" id="IPR019791">
    <property type="entry name" value="Haem_peroxidase_animal"/>
</dbReference>
<feature type="region of interest" description="Disordered" evidence="9">
    <location>
        <begin position="1"/>
        <end position="24"/>
    </location>
</feature>
<keyword evidence="3" id="KW-0575">Peroxidase</keyword>
<dbReference type="CDD" id="cd09823">
    <property type="entry name" value="peroxinectin_like"/>
    <property type="match status" value="1"/>
</dbReference>
<dbReference type="FunFam" id="1.10.640.10:FF:000003">
    <property type="entry name" value="chorion peroxidase"/>
    <property type="match status" value="1"/>
</dbReference>
<evidence type="ECO:0000256" key="1">
    <source>
        <dbReference type="ARBA" id="ARBA00004613"/>
    </source>
</evidence>
<feature type="region of interest" description="Disordered" evidence="9">
    <location>
        <begin position="595"/>
        <end position="691"/>
    </location>
</feature>
<evidence type="ECO:0000313" key="11">
    <source>
        <dbReference type="Proteomes" id="UP001549921"/>
    </source>
</evidence>
<evidence type="ECO:0000256" key="6">
    <source>
        <dbReference type="ARBA" id="ARBA00023002"/>
    </source>
</evidence>
<dbReference type="InterPro" id="IPR010255">
    <property type="entry name" value="Haem_peroxidase_sf"/>
</dbReference>
<evidence type="ECO:0000256" key="5">
    <source>
        <dbReference type="ARBA" id="ARBA00022729"/>
    </source>
</evidence>
<accession>A0ABD0TD55</accession>
<sequence length="1185" mass="135291">MQHCPLRGAPKCPPASKRYRTHDGTCNNLSRPRWGSTMTPVQRFLTPSYSDGLQAPRISVFGSKLPSAREISAMVHASENVESPSITHLLMQWGQFLDHDITSSSQSRGFNGSVPRCCKDGGRDFMPKELMHPECFPIPVPASDPFYGPRGVRCLDFVRSSPAPRDDCALGWREQLNQVSAYIDGSPLYASSARQSDKLRLFRNGMLQYGRVQQRRPLLPPERKDELCRGGAVSTDCFKSGDARVNEHPGLVAAHIVWLRQHNRMAQELAHLNPHWSDEKIYQETRKIVGAMIQHITYREFLPIVLGTEVMSLFELEPQKKGYYKNYNPKINPSPASSFGSAAFRFGHSLVQSTMVRFDRFHRPINNNVSLHNELTNPSNIWSMGAVDRLLFGMVNQPIQKRDEFITEELTNHLFQTPQFDFGMDLAAINIQRGRDHGVPSYTTWREPCGLSVIADFDDLFRVMPARAVRRIKSLYRHVDDIDLFTGGMAERPVVGGLVGPTFACIIAQQFSNLRKGDRFWYENGGFDSSFTPAQLQQIRRISFAQVLCRTLDTIESIQPFVFLSHDNPDNDRISCQNGLLNNFDLSPWVEIHSDSNNDISKSDDIKTSTQKPKKPKPTTTERPTTTVKPTTTTKKDQKIAAATSNKVTQKKPAPLIASPNKTQNTTKSKPTNKPNNSTVKDKDKISNKTLTADKTKKVNVTQKIDDKLDFKNKSRRYEDSEKLDSRRNHNKPENLYDYDYEHEEEEQPQHEVQHVQSVVSVNNLPHKRPYHRRPVITVTENVNKYTYLINYVPRATESWRQTTTRRPHYDGDVVKVTYQTYDDTYRRPQKPYYYNIRDKNTNNDQDFYRNNRPTHTTIRENVQSSARSNDDHILTTTKAKQTNDKLDGNVDKVSSTTDNLYKLVTFGYVGTYKGGMPSDLSHKFDTTVTDSKGQVINDESTNKLDTSVTDNKGDLNNEQLRHQFDTLTDKKDSEQDVISKDFSTYETKRFDNDDRQTSDTKLSTFFLYETATRPYSNLQRPTRRHDDTQDTHGNTDKYYYIKNVLHKYSETNTPATDKTVAVTKDILKENYNNPGLPTSDNVEERSAPNKMALLDEIESKAASPGRQKIKTKKPASSAKTPSVAFQVIPSENSPSNWAVYEEDADLPEDPPHRMPAIKADPYALKEIPRPLNLNMMKRRRPGIF</sequence>
<keyword evidence="7 8" id="KW-0408">Iron</keyword>
<keyword evidence="6" id="KW-0560">Oxidoreductase</keyword>
<dbReference type="PANTHER" id="PTHR11475">
    <property type="entry name" value="OXIDASE/PEROXIDASE"/>
    <property type="match status" value="1"/>
</dbReference>
<dbReference type="InterPro" id="IPR037120">
    <property type="entry name" value="Haem_peroxidase_sf_animal"/>
</dbReference>
<dbReference type="PANTHER" id="PTHR11475:SF109">
    <property type="entry name" value="CHORION PEROXIDASE-LIKE PROTEIN"/>
    <property type="match status" value="1"/>
</dbReference>
<dbReference type="Proteomes" id="UP001549921">
    <property type="component" value="Unassembled WGS sequence"/>
</dbReference>
<dbReference type="GO" id="GO:0022412">
    <property type="term" value="P:cellular process involved in reproduction in multicellular organism"/>
    <property type="evidence" value="ECO:0007669"/>
    <property type="project" value="UniProtKB-ARBA"/>
</dbReference>
<evidence type="ECO:0000256" key="9">
    <source>
        <dbReference type="SAM" id="MobiDB-lite"/>
    </source>
</evidence>
<reference evidence="10 11" key="1">
    <citation type="submission" date="2024-06" db="EMBL/GenBank/DDBJ databases">
        <title>A chromosome-level genome assembly of beet webworm, Loxostege sticticalis.</title>
        <authorList>
            <person name="Zhang Y."/>
        </authorList>
    </citation>
    <scope>NUCLEOTIDE SEQUENCE [LARGE SCALE GENOMIC DNA]</scope>
    <source>
        <strain evidence="10">AQ028</strain>
        <tissue evidence="10">Male pupae</tissue>
    </source>
</reference>
<keyword evidence="4 8" id="KW-0349">Heme</keyword>
<dbReference type="PRINTS" id="PR00457">
    <property type="entry name" value="ANPEROXIDASE"/>
</dbReference>
<evidence type="ECO:0000256" key="4">
    <source>
        <dbReference type="ARBA" id="ARBA00022617"/>
    </source>
</evidence>
<evidence type="ECO:0008006" key="12">
    <source>
        <dbReference type="Google" id="ProtNLM"/>
    </source>
</evidence>
<dbReference type="AlphaFoldDB" id="A0ABD0TD55"/>
<dbReference type="GO" id="GO:0005576">
    <property type="term" value="C:extracellular region"/>
    <property type="evidence" value="ECO:0007669"/>
    <property type="project" value="UniProtKB-SubCell"/>
</dbReference>